<dbReference type="GO" id="GO:0012505">
    <property type="term" value="C:endomembrane system"/>
    <property type="evidence" value="ECO:0007669"/>
    <property type="project" value="UniProtKB-SubCell"/>
</dbReference>
<evidence type="ECO:0000256" key="3">
    <source>
        <dbReference type="ARBA" id="ARBA00022679"/>
    </source>
</evidence>
<keyword evidence="2" id="KW-0328">Glycosyltransferase</keyword>
<organism evidence="9 10">
    <name type="scientific">Psophocarpus tetragonolobus</name>
    <name type="common">Winged bean</name>
    <name type="synonym">Dolichos tetragonolobus</name>
    <dbReference type="NCBI Taxonomy" id="3891"/>
    <lineage>
        <taxon>Eukaryota</taxon>
        <taxon>Viridiplantae</taxon>
        <taxon>Streptophyta</taxon>
        <taxon>Embryophyta</taxon>
        <taxon>Tracheophyta</taxon>
        <taxon>Spermatophyta</taxon>
        <taxon>Magnoliopsida</taxon>
        <taxon>eudicotyledons</taxon>
        <taxon>Gunneridae</taxon>
        <taxon>Pentapetalae</taxon>
        <taxon>rosids</taxon>
        <taxon>fabids</taxon>
        <taxon>Fabales</taxon>
        <taxon>Fabaceae</taxon>
        <taxon>Papilionoideae</taxon>
        <taxon>50 kb inversion clade</taxon>
        <taxon>NPAAA clade</taxon>
        <taxon>indigoferoid/millettioid clade</taxon>
        <taxon>Phaseoleae</taxon>
        <taxon>Psophocarpus</taxon>
    </lineage>
</organism>
<evidence type="ECO:0000256" key="5">
    <source>
        <dbReference type="ARBA" id="ARBA00022989"/>
    </source>
</evidence>
<evidence type="ECO:0000313" key="10">
    <source>
        <dbReference type="Proteomes" id="UP001386955"/>
    </source>
</evidence>
<dbReference type="GO" id="GO:0071555">
    <property type="term" value="P:cell wall organization"/>
    <property type="evidence" value="ECO:0007669"/>
    <property type="project" value="UniProtKB-KW"/>
</dbReference>
<name>A0AAN9XKL5_PSOTE</name>
<dbReference type="AlphaFoldDB" id="A0AAN9XKL5"/>
<reference evidence="9 10" key="1">
    <citation type="submission" date="2024-01" db="EMBL/GenBank/DDBJ databases">
        <title>The genomes of 5 underutilized Papilionoideae crops provide insights into root nodulation and disease resistanc.</title>
        <authorList>
            <person name="Jiang F."/>
        </authorList>
    </citation>
    <scope>NUCLEOTIDE SEQUENCE [LARGE SCALE GENOMIC DNA]</scope>
    <source>
        <strain evidence="9">DUOXIRENSHENG_FW03</strain>
        <tissue evidence="9">Leaves</tissue>
    </source>
</reference>
<proteinExistence type="predicted"/>
<keyword evidence="4 8" id="KW-0812">Transmembrane</keyword>
<dbReference type="Pfam" id="PF03552">
    <property type="entry name" value="Cellulose_synt"/>
    <property type="match status" value="1"/>
</dbReference>
<comment type="caution">
    <text evidence="9">The sequence shown here is derived from an EMBL/GenBank/DDBJ whole genome shotgun (WGS) entry which is preliminary data.</text>
</comment>
<evidence type="ECO:0000256" key="6">
    <source>
        <dbReference type="ARBA" id="ARBA00023136"/>
    </source>
</evidence>
<keyword evidence="3" id="KW-0808">Transferase</keyword>
<dbReference type="Proteomes" id="UP001386955">
    <property type="component" value="Unassembled WGS sequence"/>
</dbReference>
<dbReference type="GO" id="GO:0016020">
    <property type="term" value="C:membrane"/>
    <property type="evidence" value="ECO:0007669"/>
    <property type="project" value="InterPro"/>
</dbReference>
<accession>A0AAN9XKL5</accession>
<evidence type="ECO:0000256" key="2">
    <source>
        <dbReference type="ARBA" id="ARBA00022676"/>
    </source>
</evidence>
<dbReference type="EMBL" id="JAYMYS010000004">
    <property type="protein sequence ID" value="KAK7395668.1"/>
    <property type="molecule type" value="Genomic_DNA"/>
</dbReference>
<evidence type="ECO:0000256" key="1">
    <source>
        <dbReference type="ARBA" id="ARBA00004308"/>
    </source>
</evidence>
<dbReference type="PANTHER" id="PTHR13301">
    <property type="entry name" value="X-BOX TRANSCRIPTION FACTOR-RELATED"/>
    <property type="match status" value="1"/>
</dbReference>
<evidence type="ECO:0000313" key="9">
    <source>
        <dbReference type="EMBL" id="KAK7395668.1"/>
    </source>
</evidence>
<feature type="transmembrane region" description="Helical" evidence="8">
    <location>
        <begin position="115"/>
        <end position="133"/>
    </location>
</feature>
<keyword evidence="6 8" id="KW-0472">Membrane</keyword>
<dbReference type="GO" id="GO:0016760">
    <property type="term" value="F:cellulose synthase (UDP-forming) activity"/>
    <property type="evidence" value="ECO:0007669"/>
    <property type="project" value="InterPro"/>
</dbReference>
<dbReference type="InterPro" id="IPR005150">
    <property type="entry name" value="Cellulose_synth"/>
</dbReference>
<comment type="subcellular location">
    <subcellularLocation>
        <location evidence="1">Endomembrane system</location>
    </subcellularLocation>
</comment>
<evidence type="ECO:0000256" key="8">
    <source>
        <dbReference type="SAM" id="Phobius"/>
    </source>
</evidence>
<evidence type="ECO:0000256" key="7">
    <source>
        <dbReference type="ARBA" id="ARBA00023316"/>
    </source>
</evidence>
<keyword evidence="10" id="KW-1185">Reference proteome</keyword>
<gene>
    <name evidence="9" type="ORF">VNO78_16233</name>
</gene>
<protein>
    <submittedName>
        <fullName evidence="9">Uncharacterized protein</fullName>
    </submittedName>
</protein>
<keyword evidence="5 8" id="KW-1133">Transmembrane helix</keyword>
<keyword evidence="7" id="KW-0961">Cell wall biogenesis/degradation</keyword>
<sequence length="137" mass="15389">METSQAKKYALLGEPHFLASCNYEIGTKCGKEVGFSYDSVVEDYLAGYILNCNGWTSVFCEPSRSQFLGSATTNLNDVIIQSTRWYSGLFENGTNRFCLFTDGLSRISLPQSLCFAWLTYFPLYCLFGVLPLIPQRA</sequence>
<dbReference type="GO" id="GO:0030244">
    <property type="term" value="P:cellulose biosynthetic process"/>
    <property type="evidence" value="ECO:0007669"/>
    <property type="project" value="InterPro"/>
</dbReference>
<evidence type="ECO:0000256" key="4">
    <source>
        <dbReference type="ARBA" id="ARBA00022692"/>
    </source>
</evidence>